<protein>
    <submittedName>
        <fullName evidence="6">Succinylglutamate desuccinylase/aspartoacylase</fullName>
    </submittedName>
</protein>
<dbReference type="GO" id="GO:0046872">
    <property type="term" value="F:metal ion binding"/>
    <property type="evidence" value="ECO:0007669"/>
    <property type="project" value="UniProtKB-KW"/>
</dbReference>
<keyword evidence="2" id="KW-0479">Metal-binding</keyword>
<proteinExistence type="predicted"/>
<dbReference type="KEGG" id="ter:Tery_3439"/>
<dbReference type="AlphaFoldDB" id="Q10YZ2"/>
<dbReference type="InterPro" id="IPR053138">
    <property type="entry name" value="N-alpha-Ac-DABA_deacetylase"/>
</dbReference>
<dbReference type="PANTHER" id="PTHR37326:SF1">
    <property type="entry name" value="BLL3975 PROTEIN"/>
    <property type="match status" value="1"/>
</dbReference>
<dbReference type="SUPFAM" id="SSF53187">
    <property type="entry name" value="Zn-dependent exopeptidases"/>
    <property type="match status" value="1"/>
</dbReference>
<dbReference type="HOGENOM" id="CLU_062226_0_0_3"/>
<feature type="domain" description="Succinylglutamate desuccinylase/Aspartoacylase catalytic" evidence="5">
    <location>
        <begin position="31"/>
        <end position="196"/>
    </location>
</feature>
<accession>Q10YZ2</accession>
<dbReference type="PANTHER" id="PTHR37326">
    <property type="entry name" value="BLL3975 PROTEIN"/>
    <property type="match status" value="1"/>
</dbReference>
<dbReference type="OrthoDB" id="527673at2"/>
<keyword evidence="3" id="KW-0378">Hydrolase</keyword>
<dbReference type="Gene3D" id="2.40.50.100">
    <property type="match status" value="1"/>
</dbReference>
<dbReference type="InterPro" id="IPR055438">
    <property type="entry name" value="AstE_AspA_cat"/>
</dbReference>
<sequence length="381" mass="44197">MKPKIYTIPLRQFASGDFLYLQVYKFIGNQAGKKAYIQANLHGAEISGNAVIYHLIEFLMNLDNNQLIGEIWLVPVCNPEGVNVRSHQFSSGRYNSYDGKDWNRIFWDYEKENVDIEAFAKAQINLSETEIKNNYRQEILRSFNQQLEKINSPSSTPFYKQYRYQLQSLCLDADYVIDLHSSSNQSLDYFYCFHGREESAKSFLFDYGILVLEGEYEGNTFDEGFLKPWLALERHLKKLGKPIQFDIESWTLELGSGMKMNPESVTKGIRGLKNYLANKKLLKIPEFPLKELADHQIVFTTRQEMKPYYAPVGGMIQNRMEPGTIVKKNQRLYQILNFNKNQDLPKVVDVFAQTDGLILDNSTNHCVNQGDFVLEIIREKL</sequence>
<evidence type="ECO:0000256" key="4">
    <source>
        <dbReference type="ARBA" id="ARBA00022833"/>
    </source>
</evidence>
<organism evidence="6">
    <name type="scientific">Trichodesmium erythraeum (strain IMS101)</name>
    <dbReference type="NCBI Taxonomy" id="203124"/>
    <lineage>
        <taxon>Bacteria</taxon>
        <taxon>Bacillati</taxon>
        <taxon>Cyanobacteriota</taxon>
        <taxon>Cyanophyceae</taxon>
        <taxon>Oscillatoriophycideae</taxon>
        <taxon>Oscillatoriales</taxon>
        <taxon>Microcoleaceae</taxon>
        <taxon>Trichodesmium</taxon>
    </lineage>
</organism>
<dbReference type="GO" id="GO:0016788">
    <property type="term" value="F:hydrolase activity, acting on ester bonds"/>
    <property type="evidence" value="ECO:0007669"/>
    <property type="project" value="InterPro"/>
</dbReference>
<comment type="cofactor">
    <cofactor evidence="1">
        <name>Zn(2+)</name>
        <dbReference type="ChEBI" id="CHEBI:29105"/>
    </cofactor>
</comment>
<dbReference type="EMBL" id="CP000393">
    <property type="protein sequence ID" value="ABG52532.1"/>
    <property type="molecule type" value="Genomic_DNA"/>
</dbReference>
<dbReference type="Pfam" id="PF24827">
    <property type="entry name" value="AstE_AspA_cat"/>
    <property type="match status" value="1"/>
</dbReference>
<dbReference type="RefSeq" id="WP_011612875.1">
    <property type="nucleotide sequence ID" value="NC_008312.1"/>
</dbReference>
<evidence type="ECO:0000256" key="2">
    <source>
        <dbReference type="ARBA" id="ARBA00022723"/>
    </source>
</evidence>
<evidence type="ECO:0000313" key="6">
    <source>
        <dbReference type="EMBL" id="ABG52532.1"/>
    </source>
</evidence>
<evidence type="ECO:0000259" key="5">
    <source>
        <dbReference type="Pfam" id="PF24827"/>
    </source>
</evidence>
<keyword evidence="4" id="KW-0862">Zinc</keyword>
<dbReference type="eggNOG" id="COG3608">
    <property type="taxonomic scope" value="Bacteria"/>
</dbReference>
<evidence type="ECO:0000256" key="1">
    <source>
        <dbReference type="ARBA" id="ARBA00001947"/>
    </source>
</evidence>
<dbReference type="STRING" id="203124.Tery_3439"/>
<evidence type="ECO:0000256" key="3">
    <source>
        <dbReference type="ARBA" id="ARBA00022801"/>
    </source>
</evidence>
<dbReference type="Gene3D" id="3.40.630.10">
    <property type="entry name" value="Zn peptidases"/>
    <property type="match status" value="1"/>
</dbReference>
<name>Q10YZ2_TRIEI</name>
<reference evidence="6" key="1">
    <citation type="submission" date="2006-06" db="EMBL/GenBank/DDBJ databases">
        <title>Complete sequence of Trichodesmium erythraeum IMS101.</title>
        <authorList>
            <consortium name="US DOE Joint Genome Institute"/>
            <person name="Copeland A."/>
            <person name="Lucas S."/>
            <person name="Lapidus A."/>
            <person name="Barry K."/>
            <person name="Detter J.C."/>
            <person name="Glavina del Rio T."/>
            <person name="Hammon N."/>
            <person name="Israni S."/>
            <person name="Dalin E."/>
            <person name="Tice H."/>
            <person name="Pitluck S."/>
            <person name="Kiss H."/>
            <person name="Munk A.C."/>
            <person name="Brettin T."/>
            <person name="Bruce D."/>
            <person name="Han C."/>
            <person name="Tapia R."/>
            <person name="Gilna P."/>
            <person name="Schmutz J."/>
            <person name="Larimer F."/>
            <person name="Land M."/>
            <person name="Hauser L."/>
            <person name="Kyrpides N."/>
            <person name="Kim E."/>
            <person name="Richardson P."/>
        </authorList>
    </citation>
    <scope>NUCLEOTIDE SEQUENCE [LARGE SCALE GENOMIC DNA]</scope>
    <source>
        <strain evidence="6">IMS101</strain>
    </source>
</reference>
<gene>
    <name evidence="6" type="ordered locus">Tery_3439</name>
</gene>